<comment type="caution">
    <text evidence="1">The sequence shown here is derived from an EMBL/GenBank/DDBJ whole genome shotgun (WGS) entry which is preliminary data.</text>
</comment>
<gene>
    <name evidence="1" type="ORF">XENORESO_019590</name>
</gene>
<dbReference type="EMBL" id="JAHRIM010030761">
    <property type="protein sequence ID" value="MEQ2264794.1"/>
    <property type="molecule type" value="Genomic_DNA"/>
</dbReference>
<evidence type="ECO:0000313" key="1">
    <source>
        <dbReference type="EMBL" id="MEQ2264794.1"/>
    </source>
</evidence>
<name>A0ABV0W6N1_9TELE</name>
<reference evidence="1 2" key="1">
    <citation type="submission" date="2021-06" db="EMBL/GenBank/DDBJ databases">
        <authorList>
            <person name="Palmer J.M."/>
        </authorList>
    </citation>
    <scope>NUCLEOTIDE SEQUENCE [LARGE SCALE GENOMIC DNA]</scope>
    <source>
        <strain evidence="1 2">XR_2019</strain>
        <tissue evidence="1">Muscle</tissue>
    </source>
</reference>
<dbReference type="Proteomes" id="UP001444071">
    <property type="component" value="Unassembled WGS sequence"/>
</dbReference>
<organism evidence="1 2">
    <name type="scientific">Xenotaenia resolanae</name>
    <dbReference type="NCBI Taxonomy" id="208358"/>
    <lineage>
        <taxon>Eukaryota</taxon>
        <taxon>Metazoa</taxon>
        <taxon>Chordata</taxon>
        <taxon>Craniata</taxon>
        <taxon>Vertebrata</taxon>
        <taxon>Euteleostomi</taxon>
        <taxon>Actinopterygii</taxon>
        <taxon>Neopterygii</taxon>
        <taxon>Teleostei</taxon>
        <taxon>Neoteleostei</taxon>
        <taxon>Acanthomorphata</taxon>
        <taxon>Ovalentaria</taxon>
        <taxon>Atherinomorphae</taxon>
        <taxon>Cyprinodontiformes</taxon>
        <taxon>Goodeidae</taxon>
        <taxon>Xenotaenia</taxon>
    </lineage>
</organism>
<sequence length="116" mass="13072">MKGCVIGCCSTFVNVLPYEGLVTCPWCDLPRVHRPLEKVASSPVTQFGRSGYRKWMDGWISKPKHNRRKSVHGPLNAMKSSWKVPELCLIVVMVSFANISTSSSFKTSRLNRCQRA</sequence>
<keyword evidence="2" id="KW-1185">Reference proteome</keyword>
<protein>
    <submittedName>
        <fullName evidence="1">Uncharacterized protein</fullName>
    </submittedName>
</protein>
<accession>A0ABV0W6N1</accession>
<evidence type="ECO:0000313" key="2">
    <source>
        <dbReference type="Proteomes" id="UP001444071"/>
    </source>
</evidence>
<proteinExistence type="predicted"/>